<name>A0A382ZH09_9ZZZZ</name>
<organism evidence="1">
    <name type="scientific">marine metagenome</name>
    <dbReference type="NCBI Taxonomy" id="408172"/>
    <lineage>
        <taxon>unclassified sequences</taxon>
        <taxon>metagenomes</taxon>
        <taxon>ecological metagenomes</taxon>
    </lineage>
</organism>
<reference evidence="1" key="1">
    <citation type="submission" date="2018-05" db="EMBL/GenBank/DDBJ databases">
        <authorList>
            <person name="Lanie J.A."/>
            <person name="Ng W.-L."/>
            <person name="Kazmierczak K.M."/>
            <person name="Andrzejewski T.M."/>
            <person name="Davidsen T.M."/>
            <person name="Wayne K.J."/>
            <person name="Tettelin H."/>
            <person name="Glass J.I."/>
            <person name="Rusch D."/>
            <person name="Podicherti R."/>
            <person name="Tsui H.-C.T."/>
            <person name="Winkler M.E."/>
        </authorList>
    </citation>
    <scope>NUCLEOTIDE SEQUENCE</scope>
</reference>
<proteinExistence type="predicted"/>
<dbReference type="AlphaFoldDB" id="A0A382ZH09"/>
<accession>A0A382ZH09</accession>
<feature type="non-terminal residue" evidence="1">
    <location>
        <position position="31"/>
    </location>
</feature>
<sequence length="31" mass="3800">IYSKLFTNGHISKGSIPWKRMIYLRDRLSRY</sequence>
<evidence type="ECO:0000313" key="1">
    <source>
        <dbReference type="EMBL" id="SVD94771.1"/>
    </source>
</evidence>
<gene>
    <name evidence="1" type="ORF">METZ01_LOCUS447625</name>
</gene>
<feature type="non-terminal residue" evidence="1">
    <location>
        <position position="1"/>
    </location>
</feature>
<dbReference type="EMBL" id="UINC01183834">
    <property type="protein sequence ID" value="SVD94771.1"/>
    <property type="molecule type" value="Genomic_DNA"/>
</dbReference>
<protein>
    <submittedName>
        <fullName evidence="1">Uncharacterized protein</fullName>
    </submittedName>
</protein>